<dbReference type="RefSeq" id="WP_013765865.1">
    <property type="nucleotide sequence ID" value="NC_015510.1"/>
</dbReference>
<dbReference type="InterPro" id="IPR005118">
    <property type="entry name" value="TRCF_C"/>
</dbReference>
<dbReference type="GO" id="GO:0006355">
    <property type="term" value="P:regulation of DNA-templated transcription"/>
    <property type="evidence" value="ECO:0007669"/>
    <property type="project" value="UniProtKB-UniRule"/>
</dbReference>
<proteinExistence type="inferred from homology"/>
<dbReference type="AlphaFoldDB" id="F4KWI5"/>
<dbReference type="PROSITE" id="PS51192">
    <property type="entry name" value="HELICASE_ATP_BIND_1"/>
    <property type="match status" value="1"/>
</dbReference>
<dbReference type="Pfam" id="PF00270">
    <property type="entry name" value="DEAD"/>
    <property type="match status" value="1"/>
</dbReference>
<dbReference type="InterPro" id="IPR014001">
    <property type="entry name" value="Helicase_ATP-bd"/>
</dbReference>
<evidence type="ECO:0000256" key="8">
    <source>
        <dbReference type="ARBA" id="ARBA00023204"/>
    </source>
</evidence>
<keyword evidence="13" id="KW-1185">Reference proteome</keyword>
<dbReference type="eggNOG" id="COG1197">
    <property type="taxonomic scope" value="Bacteria"/>
</dbReference>
<dbReference type="PROSITE" id="PS51194">
    <property type="entry name" value="HELICASE_CTER"/>
    <property type="match status" value="1"/>
</dbReference>
<dbReference type="InterPro" id="IPR003711">
    <property type="entry name" value="CarD-like/TRCF_RID"/>
</dbReference>
<evidence type="ECO:0000256" key="1">
    <source>
        <dbReference type="ARBA" id="ARBA00022490"/>
    </source>
</evidence>
<organism evidence="12 13">
    <name type="scientific">Haliscomenobacter hydrossis (strain ATCC 27775 / DSM 1100 / LMG 10767 / O)</name>
    <dbReference type="NCBI Taxonomy" id="760192"/>
    <lineage>
        <taxon>Bacteria</taxon>
        <taxon>Pseudomonadati</taxon>
        <taxon>Bacteroidota</taxon>
        <taxon>Saprospiria</taxon>
        <taxon>Saprospirales</taxon>
        <taxon>Haliscomenobacteraceae</taxon>
        <taxon>Haliscomenobacter</taxon>
    </lineage>
</organism>
<dbReference type="SMART" id="SM00490">
    <property type="entry name" value="HELICc"/>
    <property type="match status" value="1"/>
</dbReference>
<dbReference type="CDD" id="cd17991">
    <property type="entry name" value="DEXHc_TRCF"/>
    <property type="match status" value="1"/>
</dbReference>
<keyword evidence="5" id="KW-0347">Helicase</keyword>
<name>F4KWI5_HALH1</name>
<dbReference type="SMART" id="SM01058">
    <property type="entry name" value="CarD_TRCF"/>
    <property type="match status" value="1"/>
</dbReference>
<feature type="domain" description="Helicase C-terminal" evidence="11">
    <location>
        <begin position="777"/>
        <end position="931"/>
    </location>
</feature>
<dbReference type="InterPro" id="IPR011545">
    <property type="entry name" value="DEAD/DEAH_box_helicase_dom"/>
</dbReference>
<dbReference type="OrthoDB" id="9804325at2"/>
<evidence type="ECO:0000256" key="4">
    <source>
        <dbReference type="ARBA" id="ARBA00022801"/>
    </source>
</evidence>
<evidence type="ECO:0000259" key="11">
    <source>
        <dbReference type="PROSITE" id="PS51194"/>
    </source>
</evidence>
<dbReference type="GO" id="GO:0000716">
    <property type="term" value="P:transcription-coupled nucleotide-excision repair, DNA damage recognition"/>
    <property type="evidence" value="ECO:0007669"/>
    <property type="project" value="UniProtKB-UniRule"/>
</dbReference>
<dbReference type="GO" id="GO:0003678">
    <property type="term" value="F:DNA helicase activity"/>
    <property type="evidence" value="ECO:0007669"/>
    <property type="project" value="TreeGrafter"/>
</dbReference>
<dbReference type="Proteomes" id="UP000008461">
    <property type="component" value="Chromosome"/>
</dbReference>
<comment type="similarity">
    <text evidence="9">In the N-terminal section; belongs to the UvrB family.</text>
</comment>
<evidence type="ECO:0000259" key="10">
    <source>
        <dbReference type="PROSITE" id="PS51192"/>
    </source>
</evidence>
<dbReference type="STRING" id="760192.Halhy_3470"/>
<dbReference type="Gene3D" id="3.40.50.11180">
    <property type="match status" value="1"/>
</dbReference>
<dbReference type="SMART" id="SM00982">
    <property type="entry name" value="TRCF"/>
    <property type="match status" value="1"/>
</dbReference>
<comment type="subcellular location">
    <subcellularLocation>
        <location evidence="9">Cytoplasm</location>
    </subcellularLocation>
</comment>
<keyword evidence="2 9" id="KW-0547">Nucleotide-binding</keyword>
<dbReference type="InterPro" id="IPR041471">
    <property type="entry name" value="UvrB_inter"/>
</dbReference>
<dbReference type="InterPro" id="IPR001650">
    <property type="entry name" value="Helicase_C-like"/>
</dbReference>
<dbReference type="InterPro" id="IPR047112">
    <property type="entry name" value="RecG/Mfd"/>
</dbReference>
<dbReference type="SUPFAM" id="SSF141259">
    <property type="entry name" value="CarD-like"/>
    <property type="match status" value="1"/>
</dbReference>
<dbReference type="Pfam" id="PF03461">
    <property type="entry name" value="TRCF"/>
    <property type="match status" value="1"/>
</dbReference>
<dbReference type="PANTHER" id="PTHR47964:SF1">
    <property type="entry name" value="ATP-DEPENDENT DNA HELICASE HOMOLOG RECG, CHLOROPLASTIC"/>
    <property type="match status" value="1"/>
</dbReference>
<protein>
    <recommendedName>
        <fullName evidence="9">Transcription-repair-coupling factor</fullName>
        <shortName evidence="9">TRCF</shortName>
        <ecNumber evidence="9">3.6.4.-</ecNumber>
    </recommendedName>
</protein>
<dbReference type="Pfam" id="PF17757">
    <property type="entry name" value="UvrB_inter"/>
    <property type="match status" value="1"/>
</dbReference>
<dbReference type="InterPro" id="IPR037235">
    <property type="entry name" value="TRCF-like_C_D7"/>
</dbReference>
<dbReference type="Gene3D" id="3.40.50.300">
    <property type="entry name" value="P-loop containing nucleotide triphosphate hydrolases"/>
    <property type="match status" value="2"/>
</dbReference>
<comment type="function">
    <text evidence="9">Couples transcription and DNA repair by recognizing RNA polymerase (RNAP) stalled at DNA lesions. Mediates ATP-dependent release of RNAP and its truncated transcript from the DNA, and recruitment of nucleotide excision repair machinery to the damaged site.</text>
</comment>
<accession>F4KWI5</accession>
<dbReference type="SUPFAM" id="SSF143517">
    <property type="entry name" value="TRCF domain-like"/>
    <property type="match status" value="1"/>
</dbReference>
<dbReference type="Gene3D" id="2.40.10.170">
    <property type="match status" value="1"/>
</dbReference>
<comment type="similarity">
    <text evidence="9">In the C-terminal section; belongs to the helicase family. RecG subfamily.</text>
</comment>
<evidence type="ECO:0000256" key="7">
    <source>
        <dbReference type="ARBA" id="ARBA00023125"/>
    </source>
</evidence>
<dbReference type="Pfam" id="PF02559">
    <property type="entry name" value="CarD_TRCF_RID"/>
    <property type="match status" value="1"/>
</dbReference>
<keyword evidence="8 9" id="KW-0234">DNA repair</keyword>
<reference evidence="12 13" key="1">
    <citation type="journal article" date="2011" name="Stand. Genomic Sci.">
        <title>Complete genome sequence of Haliscomenobacter hydrossis type strain (O).</title>
        <authorList>
            <consortium name="US DOE Joint Genome Institute (JGI-PGF)"/>
            <person name="Daligault H."/>
            <person name="Lapidus A."/>
            <person name="Zeytun A."/>
            <person name="Nolan M."/>
            <person name="Lucas S."/>
            <person name="Del Rio T.G."/>
            <person name="Tice H."/>
            <person name="Cheng J.F."/>
            <person name="Tapia R."/>
            <person name="Han C."/>
            <person name="Goodwin L."/>
            <person name="Pitluck S."/>
            <person name="Liolios K."/>
            <person name="Pagani I."/>
            <person name="Ivanova N."/>
            <person name="Huntemann M."/>
            <person name="Mavromatis K."/>
            <person name="Mikhailova N."/>
            <person name="Pati A."/>
            <person name="Chen A."/>
            <person name="Palaniappan K."/>
            <person name="Land M."/>
            <person name="Hauser L."/>
            <person name="Brambilla E.M."/>
            <person name="Rohde M."/>
            <person name="Verbarg S."/>
            <person name="Goker M."/>
            <person name="Bristow J."/>
            <person name="Eisen J.A."/>
            <person name="Markowitz V."/>
            <person name="Hugenholtz P."/>
            <person name="Kyrpides N.C."/>
            <person name="Klenk H.P."/>
            <person name="Woyke T."/>
        </authorList>
    </citation>
    <scope>NUCLEOTIDE SEQUENCE [LARGE SCALE GENOMIC DNA]</scope>
    <source>
        <strain evidence="13">ATCC 27775 / DSM 1100 / LMG 10767 / O</strain>
    </source>
</reference>
<gene>
    <name evidence="9" type="primary">mfd</name>
    <name evidence="12" type="ordered locus">Halhy_3470</name>
</gene>
<dbReference type="Pfam" id="PF00271">
    <property type="entry name" value="Helicase_C"/>
    <property type="match status" value="1"/>
</dbReference>
<evidence type="ECO:0000256" key="9">
    <source>
        <dbReference type="HAMAP-Rule" id="MF_00969"/>
    </source>
</evidence>
<keyword evidence="3 9" id="KW-0227">DNA damage</keyword>
<sequence length="1141" mass="130666">MILNHYSPIPFPNFIIFAPVKNLQTLLDLYRQDTRTTSIVQELKNETPARVKLLELVGAQLSFVIAGVYHQHPANHLIVADNKEEAAYWQNDLAALFGQKRVHFFPDSFKQPLRFDELNQTNVLERTETINAVSNAARGQVIVTYPEALFERVVSPEVLSKSRIEIAVGEKLDPEFLMDVLIEYKFTREEFVFEPGQFSLRGGIIDIFSFGNDLPYRVELFDDEVESIRTFNPLTQLSAQNISRVSIVPNINTRFKQEDKVSLFRVLKEDTVIWIRDFQVLIDRLQRCFEDAEKFAKTISILDEGELAEVFRDRAFLFPKDVVEDVRLHPIILLSNAPQPLESTAQIQYGGKPQPSFNRNFDLLIENLHANTAAGLTNYLFTENPKQVERFYAIFEDLRAKVEFYPIVQGLHEGFLDATLKVACYTDHQVFERFHRYKLRQGYSKEQALNLRLLRDLQPGDFVTHIDHGIGQFKGLQTINVNGHVQECVRLVYKNNDLLYVSINSLHKIAKYVGKEGTPPQLNKLGSDAWRNLKAKTKKKVKDIAGELIKLYAQRKASPGFAFAPDNYMQVELESSFIYEDTPDQLQATIDTKNDMTKPYPMDRLICGDVGFGKTEVAIRAAFKAILDGKQVAVLVPTTILALQHAKTFGDRLKDFSATVDYVNRFRTAGEKKQIFERLREGKIDLIIGTQALLNQEVKFKDLGLLIIDEEQKFGVASKEKLRNFKVNVDTLTLTATPIPRTLQFSLMAARDLSIIRTPPPNRQPIHTEVRIFSEDIIKEAIYYEVNRGGQVFFVHNRVKNLAEVEMMIRRLCPDVEVASAHGQMESDKLEKTLVDFIDKQYDVLVCTNIIETGLDISNANTMLINNAHQFGMSDLHQLRGRVGRSNKKAYCYLFSPPMSTLTSDARKRLRTLEEFSDLGSGFHIAMRDLDIRGAGNLLGAEQSGFIVDIGYETYQKILEEAIIELKETDFKDVFAEELEKTDRKYVREVTIETDVEMLIPERYVTSIQERLNLYTELDRLETEDQVEAFQSNLRDRFGRLPAEVKELFEGLRLRWTCKRLGFERVILKNEKLRCYFVENPQSAFYESPMFHKIVAFVGAKGKEHGLSFKQSHQHFILVKDGVASLKAARAVLDVIGKNVG</sequence>
<dbReference type="GO" id="GO:0016787">
    <property type="term" value="F:hydrolase activity"/>
    <property type="evidence" value="ECO:0007669"/>
    <property type="project" value="UniProtKB-KW"/>
</dbReference>
<dbReference type="GO" id="GO:0005737">
    <property type="term" value="C:cytoplasm"/>
    <property type="evidence" value="ECO:0007669"/>
    <property type="project" value="UniProtKB-SubCell"/>
</dbReference>
<evidence type="ECO:0000256" key="3">
    <source>
        <dbReference type="ARBA" id="ARBA00022763"/>
    </source>
</evidence>
<dbReference type="GO" id="GO:0003684">
    <property type="term" value="F:damaged DNA binding"/>
    <property type="evidence" value="ECO:0007669"/>
    <property type="project" value="InterPro"/>
</dbReference>
<dbReference type="SMART" id="SM00487">
    <property type="entry name" value="DEXDc"/>
    <property type="match status" value="1"/>
</dbReference>
<evidence type="ECO:0000313" key="12">
    <source>
        <dbReference type="EMBL" id="AEE51325.1"/>
    </source>
</evidence>
<dbReference type="InterPro" id="IPR036101">
    <property type="entry name" value="CarD-like/TRCF_RID_sf"/>
</dbReference>
<dbReference type="EMBL" id="CP002691">
    <property type="protein sequence ID" value="AEE51325.1"/>
    <property type="molecule type" value="Genomic_DNA"/>
</dbReference>
<keyword evidence="1 9" id="KW-0963">Cytoplasm</keyword>
<dbReference type="Gene3D" id="3.90.1150.50">
    <property type="entry name" value="Transcription-repair-coupling factor, D7 domain"/>
    <property type="match status" value="1"/>
</dbReference>
<evidence type="ECO:0000256" key="6">
    <source>
        <dbReference type="ARBA" id="ARBA00022840"/>
    </source>
</evidence>
<evidence type="ECO:0000313" key="13">
    <source>
        <dbReference type="Proteomes" id="UP000008461"/>
    </source>
</evidence>
<dbReference type="GO" id="GO:0005524">
    <property type="term" value="F:ATP binding"/>
    <property type="evidence" value="ECO:0007669"/>
    <property type="project" value="UniProtKB-UniRule"/>
</dbReference>
<dbReference type="InterPro" id="IPR004576">
    <property type="entry name" value="Mfd"/>
</dbReference>
<dbReference type="EC" id="3.6.4.-" evidence="9"/>
<keyword evidence="4 9" id="KW-0378">Hydrolase</keyword>
<dbReference type="KEGG" id="hhy:Halhy_3470"/>
<keyword evidence="6 9" id="KW-0067">ATP-binding</keyword>
<dbReference type="PANTHER" id="PTHR47964">
    <property type="entry name" value="ATP-DEPENDENT DNA HELICASE HOMOLOG RECG, CHLOROPLASTIC"/>
    <property type="match status" value="1"/>
</dbReference>
<feature type="domain" description="Helicase ATP-binding" evidence="10">
    <location>
        <begin position="595"/>
        <end position="756"/>
    </location>
</feature>
<dbReference type="InterPro" id="IPR027417">
    <property type="entry name" value="P-loop_NTPase"/>
</dbReference>
<dbReference type="HAMAP" id="MF_00969">
    <property type="entry name" value="TRCF"/>
    <property type="match status" value="1"/>
</dbReference>
<dbReference type="SUPFAM" id="SSF52540">
    <property type="entry name" value="P-loop containing nucleoside triphosphate hydrolases"/>
    <property type="match status" value="3"/>
</dbReference>
<dbReference type="HOGENOM" id="CLU_005122_1_4_10"/>
<dbReference type="NCBIfam" id="TIGR00580">
    <property type="entry name" value="mfd"/>
    <property type="match status" value="1"/>
</dbReference>
<reference key="2">
    <citation type="submission" date="2011-04" db="EMBL/GenBank/DDBJ databases">
        <title>Complete sequence of chromosome of Haliscomenobacter hydrossis DSM 1100.</title>
        <authorList>
            <consortium name="US DOE Joint Genome Institute (JGI-PGF)"/>
            <person name="Lucas S."/>
            <person name="Han J."/>
            <person name="Lapidus A."/>
            <person name="Bruce D."/>
            <person name="Goodwin L."/>
            <person name="Pitluck S."/>
            <person name="Peters L."/>
            <person name="Kyrpides N."/>
            <person name="Mavromatis K."/>
            <person name="Ivanova N."/>
            <person name="Ovchinnikova G."/>
            <person name="Pagani I."/>
            <person name="Daligault H."/>
            <person name="Detter J.C."/>
            <person name="Han C."/>
            <person name="Land M."/>
            <person name="Hauser L."/>
            <person name="Markowitz V."/>
            <person name="Cheng J.-F."/>
            <person name="Hugenholtz P."/>
            <person name="Woyke T."/>
            <person name="Wu D."/>
            <person name="Verbarg S."/>
            <person name="Frueling A."/>
            <person name="Brambilla E."/>
            <person name="Klenk H.-P."/>
            <person name="Eisen J.A."/>
        </authorList>
    </citation>
    <scope>NUCLEOTIDE SEQUENCE</scope>
    <source>
        <strain>DSM 1100</strain>
    </source>
</reference>
<evidence type="ECO:0000256" key="2">
    <source>
        <dbReference type="ARBA" id="ARBA00022741"/>
    </source>
</evidence>
<evidence type="ECO:0000256" key="5">
    <source>
        <dbReference type="ARBA" id="ARBA00022806"/>
    </source>
</evidence>
<dbReference type="Gene3D" id="3.30.2060.10">
    <property type="entry name" value="Penicillin-binding protein 1b domain"/>
    <property type="match status" value="1"/>
</dbReference>
<keyword evidence="7 9" id="KW-0238">DNA-binding</keyword>